<dbReference type="PANTHER" id="PTHR43133">
    <property type="entry name" value="RNA POLYMERASE ECF-TYPE SIGMA FACTO"/>
    <property type="match status" value="1"/>
</dbReference>
<organism evidence="7 8">
    <name type="scientific">Echinicola strongylocentroti</name>
    <dbReference type="NCBI Taxonomy" id="1795355"/>
    <lineage>
        <taxon>Bacteria</taxon>
        <taxon>Pseudomonadati</taxon>
        <taxon>Bacteroidota</taxon>
        <taxon>Cytophagia</taxon>
        <taxon>Cytophagales</taxon>
        <taxon>Cyclobacteriaceae</taxon>
        <taxon>Echinicola</taxon>
    </lineage>
</organism>
<dbReference type="InterPro" id="IPR013249">
    <property type="entry name" value="RNA_pol_sigma70_r4_t2"/>
</dbReference>
<dbReference type="InterPro" id="IPR013325">
    <property type="entry name" value="RNA_pol_sigma_r2"/>
</dbReference>
<evidence type="ECO:0000256" key="4">
    <source>
        <dbReference type="ARBA" id="ARBA00023163"/>
    </source>
</evidence>
<accession>A0A2Z4IGQ2</accession>
<dbReference type="GO" id="GO:0003677">
    <property type="term" value="F:DNA binding"/>
    <property type="evidence" value="ECO:0007669"/>
    <property type="project" value="InterPro"/>
</dbReference>
<sequence>MSIEDADLQTELRLGDSKAFNKIYSLYWQKLYSHAYKRVGSPELTEDMVQEVFFQFWLKRKSLTITKSIESYLIGMLKNNILMYFREIYTTNQNHKEIFFHSPDQDTETERRIEYSDLLNHVDELIERLPEQSKHVFKLSRKEFLSNKEIADRLEISIKTVEYHIHYSLTYLRNNCPDYILAIPFSTFIFY</sequence>
<keyword evidence="8" id="KW-1185">Reference proteome</keyword>
<dbReference type="InterPro" id="IPR036388">
    <property type="entry name" value="WH-like_DNA-bd_sf"/>
</dbReference>
<dbReference type="Proteomes" id="UP000248688">
    <property type="component" value="Chromosome"/>
</dbReference>
<dbReference type="NCBIfam" id="TIGR02985">
    <property type="entry name" value="Sig70_bacteroi1"/>
    <property type="match status" value="1"/>
</dbReference>
<dbReference type="RefSeq" id="WP_112783056.1">
    <property type="nucleotide sequence ID" value="NZ_CP030041.1"/>
</dbReference>
<evidence type="ECO:0000313" key="7">
    <source>
        <dbReference type="EMBL" id="AWW29658.1"/>
    </source>
</evidence>
<dbReference type="Pfam" id="PF08281">
    <property type="entry name" value="Sigma70_r4_2"/>
    <property type="match status" value="1"/>
</dbReference>
<keyword evidence="3" id="KW-0731">Sigma factor</keyword>
<dbReference type="KEGG" id="est:DN752_05720"/>
<reference evidence="7 8" key="1">
    <citation type="submission" date="2018-06" db="EMBL/GenBank/DDBJ databases">
        <title>Echinicola strongylocentroti sp. nov., isolated from a sea urchin Strongylocentrotus intermedius.</title>
        <authorList>
            <person name="Bae S.S."/>
        </authorList>
    </citation>
    <scope>NUCLEOTIDE SEQUENCE [LARGE SCALE GENOMIC DNA]</scope>
    <source>
        <strain evidence="7 8">MEBiC08714</strain>
    </source>
</reference>
<evidence type="ECO:0000256" key="2">
    <source>
        <dbReference type="ARBA" id="ARBA00023015"/>
    </source>
</evidence>
<dbReference type="InterPro" id="IPR013324">
    <property type="entry name" value="RNA_pol_sigma_r3/r4-like"/>
</dbReference>
<dbReference type="InterPro" id="IPR007627">
    <property type="entry name" value="RNA_pol_sigma70_r2"/>
</dbReference>
<dbReference type="PANTHER" id="PTHR43133:SF46">
    <property type="entry name" value="RNA POLYMERASE SIGMA-70 FACTOR ECF SUBFAMILY"/>
    <property type="match status" value="1"/>
</dbReference>
<evidence type="ECO:0000313" key="8">
    <source>
        <dbReference type="Proteomes" id="UP000248688"/>
    </source>
</evidence>
<dbReference type="SUPFAM" id="SSF88659">
    <property type="entry name" value="Sigma3 and sigma4 domains of RNA polymerase sigma factors"/>
    <property type="match status" value="1"/>
</dbReference>
<comment type="similarity">
    <text evidence="1">Belongs to the sigma-70 factor family. ECF subfamily.</text>
</comment>
<dbReference type="NCBIfam" id="TIGR02937">
    <property type="entry name" value="sigma70-ECF"/>
    <property type="match status" value="1"/>
</dbReference>
<evidence type="ECO:0000256" key="1">
    <source>
        <dbReference type="ARBA" id="ARBA00010641"/>
    </source>
</evidence>
<feature type="domain" description="RNA polymerase sigma-70 region 2" evidence="5">
    <location>
        <begin position="24"/>
        <end position="86"/>
    </location>
</feature>
<dbReference type="OrthoDB" id="1097528at2"/>
<dbReference type="SUPFAM" id="SSF88946">
    <property type="entry name" value="Sigma2 domain of RNA polymerase sigma factors"/>
    <property type="match status" value="1"/>
</dbReference>
<evidence type="ECO:0000256" key="3">
    <source>
        <dbReference type="ARBA" id="ARBA00023082"/>
    </source>
</evidence>
<proteinExistence type="inferred from homology"/>
<keyword evidence="2" id="KW-0805">Transcription regulation</keyword>
<dbReference type="Gene3D" id="1.10.1740.10">
    <property type="match status" value="1"/>
</dbReference>
<dbReference type="InterPro" id="IPR014327">
    <property type="entry name" value="RNA_pol_sigma70_bacteroid"/>
</dbReference>
<feature type="domain" description="RNA polymerase sigma factor 70 region 4 type 2" evidence="6">
    <location>
        <begin position="122"/>
        <end position="166"/>
    </location>
</feature>
<dbReference type="GO" id="GO:0006352">
    <property type="term" value="P:DNA-templated transcription initiation"/>
    <property type="evidence" value="ECO:0007669"/>
    <property type="project" value="InterPro"/>
</dbReference>
<dbReference type="EMBL" id="CP030041">
    <property type="protein sequence ID" value="AWW29658.1"/>
    <property type="molecule type" value="Genomic_DNA"/>
</dbReference>
<dbReference type="Gene3D" id="1.10.10.10">
    <property type="entry name" value="Winged helix-like DNA-binding domain superfamily/Winged helix DNA-binding domain"/>
    <property type="match status" value="1"/>
</dbReference>
<name>A0A2Z4IGQ2_9BACT</name>
<evidence type="ECO:0000259" key="6">
    <source>
        <dbReference type="Pfam" id="PF08281"/>
    </source>
</evidence>
<dbReference type="AlphaFoldDB" id="A0A2Z4IGQ2"/>
<evidence type="ECO:0000259" key="5">
    <source>
        <dbReference type="Pfam" id="PF04542"/>
    </source>
</evidence>
<dbReference type="GO" id="GO:0016987">
    <property type="term" value="F:sigma factor activity"/>
    <property type="evidence" value="ECO:0007669"/>
    <property type="project" value="UniProtKB-KW"/>
</dbReference>
<keyword evidence="4" id="KW-0804">Transcription</keyword>
<dbReference type="InterPro" id="IPR014284">
    <property type="entry name" value="RNA_pol_sigma-70_dom"/>
</dbReference>
<gene>
    <name evidence="7" type="ORF">DN752_05720</name>
</gene>
<dbReference type="Pfam" id="PF04542">
    <property type="entry name" value="Sigma70_r2"/>
    <property type="match status" value="1"/>
</dbReference>
<dbReference type="InterPro" id="IPR039425">
    <property type="entry name" value="RNA_pol_sigma-70-like"/>
</dbReference>
<protein>
    <submittedName>
        <fullName evidence="7">RNA polymerase sigma-70 factor</fullName>
    </submittedName>
</protein>